<evidence type="ECO:0000313" key="2">
    <source>
        <dbReference type="EMBL" id="AMQ11511.1"/>
    </source>
</evidence>
<evidence type="ECO:0008006" key="3">
    <source>
        <dbReference type="Google" id="ProtNLM"/>
    </source>
</evidence>
<organism evidence="2">
    <name type="scientific">Shigella dysenteriae 1</name>
    <dbReference type="NCBI Taxonomy" id="984897"/>
    <lineage>
        <taxon>Bacteria</taxon>
        <taxon>Pseudomonadati</taxon>
        <taxon>Pseudomonadota</taxon>
        <taxon>Gammaproteobacteria</taxon>
        <taxon>Enterobacterales</taxon>
        <taxon>Enterobacteriaceae</taxon>
        <taxon>Shigella</taxon>
    </lineage>
</organism>
<accession>A0A142CLR6</accession>
<feature type="compositionally biased region" description="Low complexity" evidence="1">
    <location>
        <begin position="93"/>
        <end position="106"/>
    </location>
</feature>
<name>A0A142CLR6_SHIDY</name>
<protein>
    <recommendedName>
        <fullName evidence="3">YubN</fullName>
    </recommendedName>
</protein>
<sequence length="127" mass="13780">MKRGLRNGVAPYIPAAFCRDAGSAGHGATEAARPERSLQARGFASGMEARQGGDSFAGSVHDSPPRQGDARKRHKQENNKTGSNQSSRKKKNSSSSRNNHIISNRQMTVLKRQKPTAERPRNERGGA</sequence>
<feature type="compositionally biased region" description="Basic and acidic residues" evidence="1">
    <location>
        <begin position="115"/>
        <end position="127"/>
    </location>
</feature>
<keyword evidence="2" id="KW-0614">Plasmid</keyword>
<evidence type="ECO:0000256" key="1">
    <source>
        <dbReference type="SAM" id="MobiDB-lite"/>
    </source>
</evidence>
<proteinExistence type="predicted"/>
<dbReference type="AlphaFoldDB" id="A0A142CLR6"/>
<feature type="region of interest" description="Disordered" evidence="1">
    <location>
        <begin position="19"/>
        <end position="127"/>
    </location>
</feature>
<dbReference type="EMBL" id="KT754161">
    <property type="protein sequence ID" value="AMQ11511.1"/>
    <property type="molecule type" value="Genomic_DNA"/>
</dbReference>
<geneLocation type="plasmid" evidence="2">
    <name>pCAR10</name>
</geneLocation>
<reference evidence="2" key="1">
    <citation type="journal article" date="2016" name="Nat. Microbiol.">
        <title>Global phylogeography and evolutionary history of Shigella dysenteriae type 1.</title>
        <authorList>
            <person name="Njamkepo E."/>
            <person name="Fawal N."/>
            <person name="Tran-Dien A."/>
            <person name="Hawkey J."/>
            <person name="Strockbine N."/>
            <person name="Jenkins C."/>
            <person name="Talukder K.A."/>
            <person name="Bercion R."/>
            <person name="Kuleshov K."/>
            <person name="Kolinska R."/>
            <person name="Russell J.E."/>
            <person name="Kaftyreva L."/>
            <person name="Accou-Demartin M."/>
            <person name="Karas A."/>
            <person name="Vandenberg O."/>
            <person name="Mather A.E."/>
            <person name="Mason C.J."/>
            <person name="Page A.J."/>
            <person name="Ramamurthy T."/>
            <person name="Bizet C."/>
            <person name="Gamian A."/>
            <person name="Carle I."/>
            <person name="Sow A.G."/>
            <person name="Bouchier C."/>
            <person name="Wester A.L."/>
            <person name="Lejay-Collin M."/>
            <person name="Fonkoua M.C."/>
            <person name="Hello S.L."/>
            <person name="Blaser M.J."/>
            <person name="Jernberg C."/>
            <person name="Ruckly C."/>
            <person name="Merens A."/>
            <person name="Page A.L."/>
            <person name="Aslett M."/>
            <person name="Roggentin P."/>
            <person name="Fruth A."/>
            <person name="Denamur E."/>
            <person name="Venkatesan M."/>
            <person name="Bercovier H."/>
            <person name="Bodhidatta L."/>
            <person name="Chiou C.S."/>
            <person name="Clermont D."/>
            <person name="Colonna B."/>
            <person name="Egorova S."/>
            <person name="Pazhani G.P."/>
            <person name="Ezernitchi A.V."/>
            <person name="Guigon G."/>
            <person name="Harris S.R."/>
            <person name="Izumiya H."/>
            <person name="Korzeniowska-Kowal A."/>
            <person name="Lutynska A."/>
            <person name="Gouali M."/>
            <person name="Grimont F."/>
            <person name="Langendorf C."/>
            <person name="Marejkova M."/>
            <person name="Peterson L.A."/>
            <person name="Perez-Perez G."/>
            <person name="Ngandjio A."/>
            <person name="Podkolzin A."/>
            <person name="Souche E."/>
            <person name="Makarova M."/>
            <person name="Shipulin G.A."/>
            <person name="Ye C."/>
            <person name="Zemlickova H."/>
            <person name="Herpay M."/>
            <person name="Grimont P.A."/>
            <person name="Parkhill J."/>
            <person name="Sansonetti P."/>
            <person name="Holt K.E."/>
            <person name="Brisse S."/>
            <person name="Thomson N.R."/>
            <person name="Weill F.X."/>
        </authorList>
    </citation>
    <scope>NUCLEOTIDE SEQUENCE</scope>
    <source>
        <strain evidence="2">CAR10</strain>
        <plasmid evidence="2">pCAR10</plasmid>
    </source>
</reference>